<evidence type="ECO:0000313" key="3">
    <source>
        <dbReference type="Proteomes" id="UP000316079"/>
    </source>
</evidence>
<feature type="region of interest" description="Disordered" evidence="1">
    <location>
        <begin position="48"/>
        <end position="70"/>
    </location>
</feature>
<dbReference type="Proteomes" id="UP000316079">
    <property type="component" value="Unassembled WGS sequence"/>
</dbReference>
<keyword evidence="3" id="KW-1185">Reference proteome</keyword>
<comment type="caution">
    <text evidence="2">The sequence shown here is derived from an EMBL/GenBank/DDBJ whole genome shotgun (WGS) entry which is preliminary data.</text>
</comment>
<dbReference type="OrthoDB" id="8879562at2759"/>
<dbReference type="AlphaFoldDB" id="A0A553R2M4"/>
<accession>A0A553R2M4</accession>
<proteinExistence type="predicted"/>
<gene>
    <name evidence="2" type="ORF">DNTS_033282</name>
</gene>
<name>A0A553R2M4_9TELE</name>
<reference evidence="2 3" key="1">
    <citation type="journal article" date="2019" name="Sci. Data">
        <title>Hybrid genome assembly and annotation of Danionella translucida.</title>
        <authorList>
            <person name="Kadobianskyi M."/>
            <person name="Schulze L."/>
            <person name="Schuelke M."/>
            <person name="Judkewitz B."/>
        </authorList>
    </citation>
    <scope>NUCLEOTIDE SEQUENCE [LARGE SCALE GENOMIC DNA]</scope>
    <source>
        <strain evidence="2 3">Bolton</strain>
    </source>
</reference>
<feature type="compositionally biased region" description="Polar residues" evidence="1">
    <location>
        <begin position="48"/>
        <end position="69"/>
    </location>
</feature>
<sequence>MGSLAALGLTSPGIYREQQAKAMSCLEEHLVDFCFLQRDAKPYTCKMGNTTPSQLQPSAMDPVQSSGSRSECGIKRRLLASKVHQRPESLWTPKPMLRAQAKGSQGDTLTRSQSCCKRSSVSCFSGECSVLVLGEVIGWLVLLQ</sequence>
<evidence type="ECO:0000256" key="1">
    <source>
        <dbReference type="SAM" id="MobiDB-lite"/>
    </source>
</evidence>
<protein>
    <submittedName>
        <fullName evidence="2">Uncharacterized protein</fullName>
    </submittedName>
</protein>
<evidence type="ECO:0000313" key="2">
    <source>
        <dbReference type="EMBL" id="TRY96413.1"/>
    </source>
</evidence>
<dbReference type="EMBL" id="SRMA01025298">
    <property type="protein sequence ID" value="TRY96413.1"/>
    <property type="molecule type" value="Genomic_DNA"/>
</dbReference>
<organism evidence="2 3">
    <name type="scientific">Danionella cerebrum</name>
    <dbReference type="NCBI Taxonomy" id="2873325"/>
    <lineage>
        <taxon>Eukaryota</taxon>
        <taxon>Metazoa</taxon>
        <taxon>Chordata</taxon>
        <taxon>Craniata</taxon>
        <taxon>Vertebrata</taxon>
        <taxon>Euteleostomi</taxon>
        <taxon>Actinopterygii</taxon>
        <taxon>Neopterygii</taxon>
        <taxon>Teleostei</taxon>
        <taxon>Ostariophysi</taxon>
        <taxon>Cypriniformes</taxon>
        <taxon>Danionidae</taxon>
        <taxon>Danioninae</taxon>
        <taxon>Danionella</taxon>
    </lineage>
</organism>